<comment type="caution">
    <text evidence="1">The sequence shown here is derived from an EMBL/GenBank/DDBJ whole genome shotgun (WGS) entry which is preliminary data.</text>
</comment>
<protein>
    <submittedName>
        <fullName evidence="1">Uncharacterized protein</fullName>
    </submittedName>
</protein>
<sequence>MRNLIFAITLKELVFEKLTINSPSFYLLHKTTNLKKKASLLTGLYFLKF</sequence>
<organism evidence="1 2">
    <name type="scientific">Candidatus Protochlamydia amoebophila</name>
    <dbReference type="NCBI Taxonomy" id="362787"/>
    <lineage>
        <taxon>Bacteria</taxon>
        <taxon>Pseudomonadati</taxon>
        <taxon>Chlamydiota</taxon>
        <taxon>Chlamydiia</taxon>
        <taxon>Parachlamydiales</taxon>
        <taxon>Parachlamydiaceae</taxon>
        <taxon>Candidatus Protochlamydia</taxon>
    </lineage>
</organism>
<name>A0A0C1H9H8_9BACT</name>
<evidence type="ECO:0000313" key="1">
    <source>
        <dbReference type="EMBL" id="KIC71523.1"/>
    </source>
</evidence>
<dbReference type="PATRIC" id="fig|362787.3.peg.1334"/>
<reference evidence="1 2" key="1">
    <citation type="journal article" date="2014" name="Mol. Biol. Evol.">
        <title>Massive expansion of Ubiquitination-related gene families within the Chlamydiae.</title>
        <authorList>
            <person name="Domman D."/>
            <person name="Collingro A."/>
            <person name="Lagkouvardos I."/>
            <person name="Gehre L."/>
            <person name="Weinmaier T."/>
            <person name="Rattei T."/>
            <person name="Subtil A."/>
            <person name="Horn M."/>
        </authorList>
    </citation>
    <scope>NUCLEOTIDE SEQUENCE [LARGE SCALE GENOMIC DNA]</scope>
    <source>
        <strain evidence="1 2">EI2</strain>
    </source>
</reference>
<dbReference type="Proteomes" id="UP000031465">
    <property type="component" value="Unassembled WGS sequence"/>
</dbReference>
<proteinExistence type="predicted"/>
<gene>
    <name evidence="1" type="ORF">DB44_DJ00180</name>
</gene>
<evidence type="ECO:0000313" key="2">
    <source>
        <dbReference type="Proteomes" id="UP000031465"/>
    </source>
</evidence>
<accession>A0A0C1H9H8</accession>
<dbReference type="AlphaFoldDB" id="A0A0C1H9H8"/>
<dbReference type="EMBL" id="JSAN01000082">
    <property type="protein sequence ID" value="KIC71523.1"/>
    <property type="molecule type" value="Genomic_DNA"/>
</dbReference>